<sequence length="453" mass="51084">MDAILLVGHGSRDPEGNRELKEFAREVAEQAPENTLVETCFLELTRPSIADGVTACVDRGATRVVLVPIILFAAGHAKIDIPNAIDRAKARYPQVQFIYGRPIGVHEKVVQIMQTRLQEAQPVRIEAHREGGSATAVAAPPAPVNVTDEETAVLVLGRGSSDPDANSDFFKMTRMLWEKLPYRWAESSFIGVTQPSFPEGLERCLLLGAKKIIIMPYFLFTGVLIKRIDEMTAEFAAAHPDVQVEIGGYFGFHPKLVELVLERAHEGLYGRVTANCDNCQFRLEAAKLHHHHHDHDHGHDHDHDHHHGHDHDHDHHHHHDHQQQHNHHDDHHDHHHDNHSHSHGHDHHEHGHVHSHDGKAHHDHGDSGAEHIHSHQEHHEQQHDHDHAAKTAVHRTADFHHDHDEELHLEHPQHEGNRSSRQLEAEHAAAKAQLDAHSAQAQVASSSEQVKRS</sequence>
<keyword evidence="2" id="KW-0456">Lyase</keyword>
<evidence type="ECO:0000256" key="3">
    <source>
        <dbReference type="SAM" id="MobiDB-lite"/>
    </source>
</evidence>
<evidence type="ECO:0008006" key="6">
    <source>
        <dbReference type="Google" id="ProtNLM"/>
    </source>
</evidence>
<dbReference type="CDD" id="cd03414">
    <property type="entry name" value="CbiX_SirB_C"/>
    <property type="match status" value="1"/>
</dbReference>
<proteinExistence type="predicted"/>
<dbReference type="Gene3D" id="3.40.50.1400">
    <property type="match status" value="2"/>
</dbReference>
<dbReference type="CDD" id="cd03416">
    <property type="entry name" value="CbiX_SirB_N"/>
    <property type="match status" value="1"/>
</dbReference>
<feature type="compositionally biased region" description="Basic and acidic residues" evidence="3">
    <location>
        <begin position="295"/>
        <end position="313"/>
    </location>
</feature>
<dbReference type="InterPro" id="IPR002762">
    <property type="entry name" value="CbiX-like"/>
</dbReference>
<dbReference type="PANTHER" id="PTHR33542">
    <property type="entry name" value="SIROHYDROCHLORIN FERROCHELATASE, CHLOROPLASTIC"/>
    <property type="match status" value="1"/>
</dbReference>
<feature type="region of interest" description="Disordered" evidence="3">
    <location>
        <begin position="290"/>
        <end position="388"/>
    </location>
</feature>
<keyword evidence="1" id="KW-0479">Metal-binding</keyword>
<evidence type="ECO:0000313" key="4">
    <source>
        <dbReference type="EMBL" id="GGH66912.1"/>
    </source>
</evidence>
<feature type="compositionally biased region" description="Low complexity" evidence="3">
    <location>
        <begin position="436"/>
        <end position="453"/>
    </location>
</feature>
<dbReference type="SUPFAM" id="SSF53800">
    <property type="entry name" value="Chelatase"/>
    <property type="match status" value="1"/>
</dbReference>
<name>A0ABQ1ZIU1_9BACL</name>
<dbReference type="InterPro" id="IPR050963">
    <property type="entry name" value="Sirohydro_Cobaltochel/CbiX"/>
</dbReference>
<protein>
    <recommendedName>
        <fullName evidence="6">Sirohydrochlorin chelatase</fullName>
    </recommendedName>
</protein>
<dbReference type="Pfam" id="PF01903">
    <property type="entry name" value="CbiX"/>
    <property type="match status" value="2"/>
</dbReference>
<evidence type="ECO:0000313" key="5">
    <source>
        <dbReference type="Proteomes" id="UP000652153"/>
    </source>
</evidence>
<feature type="region of interest" description="Disordered" evidence="3">
    <location>
        <begin position="408"/>
        <end position="453"/>
    </location>
</feature>
<accession>A0ABQ1ZIU1</accession>
<evidence type="ECO:0000256" key="1">
    <source>
        <dbReference type="ARBA" id="ARBA00022723"/>
    </source>
</evidence>
<feature type="compositionally biased region" description="Basic and acidic residues" evidence="3">
    <location>
        <begin position="346"/>
        <end position="388"/>
    </location>
</feature>
<comment type="caution">
    <text evidence="4">The sequence shown here is derived from an EMBL/GenBank/DDBJ whole genome shotgun (WGS) entry which is preliminary data.</text>
</comment>
<dbReference type="PANTHER" id="PTHR33542:SF3">
    <property type="entry name" value="SIROHYDROCHLORIN FERROCHELATASE, CHLOROPLASTIC"/>
    <property type="match status" value="1"/>
</dbReference>
<keyword evidence="5" id="KW-1185">Reference proteome</keyword>
<dbReference type="Proteomes" id="UP000652153">
    <property type="component" value="Unassembled WGS sequence"/>
</dbReference>
<dbReference type="EMBL" id="BMFU01000009">
    <property type="protein sequence ID" value="GGH66912.1"/>
    <property type="molecule type" value="Genomic_DNA"/>
</dbReference>
<organism evidence="4 5">
    <name type="scientific">Paenibacillus silvae</name>
    <dbReference type="NCBI Taxonomy" id="1325358"/>
    <lineage>
        <taxon>Bacteria</taxon>
        <taxon>Bacillati</taxon>
        <taxon>Bacillota</taxon>
        <taxon>Bacilli</taxon>
        <taxon>Bacillales</taxon>
        <taxon>Paenibacillaceae</taxon>
        <taxon>Paenibacillus</taxon>
    </lineage>
</organism>
<feature type="compositionally biased region" description="Basic and acidic residues" evidence="3">
    <location>
        <begin position="408"/>
        <end position="429"/>
    </location>
</feature>
<evidence type="ECO:0000256" key="2">
    <source>
        <dbReference type="ARBA" id="ARBA00023239"/>
    </source>
</evidence>
<feature type="compositionally biased region" description="Basic and acidic residues" evidence="3">
    <location>
        <begin position="321"/>
        <end position="340"/>
    </location>
</feature>
<reference evidence="5" key="1">
    <citation type="journal article" date="2019" name="Int. J. Syst. Evol. Microbiol.">
        <title>The Global Catalogue of Microorganisms (GCM) 10K type strain sequencing project: providing services to taxonomists for standard genome sequencing and annotation.</title>
        <authorList>
            <consortium name="The Broad Institute Genomics Platform"/>
            <consortium name="The Broad Institute Genome Sequencing Center for Infectious Disease"/>
            <person name="Wu L."/>
            <person name="Ma J."/>
        </authorList>
    </citation>
    <scope>NUCLEOTIDE SEQUENCE [LARGE SCALE GENOMIC DNA]</scope>
    <source>
        <strain evidence="5">CGMCC 1.12770</strain>
    </source>
</reference>
<gene>
    <name evidence="4" type="ORF">GCM10008014_47840</name>
</gene>